<dbReference type="EMBL" id="CP020472">
    <property type="protein sequence ID" value="ARD21687.1"/>
    <property type="molecule type" value="Genomic_DNA"/>
</dbReference>
<protein>
    <recommendedName>
        <fullName evidence="8">Flagellar brake protein</fullName>
    </recommendedName>
</protein>
<dbReference type="Pfam" id="PF12945">
    <property type="entry name" value="PilZNR"/>
    <property type="match status" value="1"/>
</dbReference>
<evidence type="ECO:0000256" key="1">
    <source>
        <dbReference type="ARBA" id="ARBA00022636"/>
    </source>
</evidence>
<dbReference type="Gene3D" id="2.40.10.220">
    <property type="entry name" value="predicted glycosyltransferase like domains"/>
    <property type="match status" value="1"/>
</dbReference>
<reference evidence="6 7" key="1">
    <citation type="submission" date="2017-03" db="EMBL/GenBank/DDBJ databases">
        <title>Genome sequencing of Shewanella japonica KCTC 22435.</title>
        <authorList>
            <person name="Kim K.M."/>
        </authorList>
    </citation>
    <scope>NUCLEOTIDE SEQUENCE [LARGE SCALE GENOMIC DNA]</scope>
    <source>
        <strain evidence="6 7">KCTC 22435</strain>
    </source>
</reference>
<evidence type="ECO:0000313" key="7">
    <source>
        <dbReference type="Proteomes" id="UP000191820"/>
    </source>
</evidence>
<dbReference type="RefSeq" id="WP_065109121.1">
    <property type="nucleotide sequence ID" value="NZ_CANMJJ010000026.1"/>
</dbReference>
<keyword evidence="7" id="KW-1185">Reference proteome</keyword>
<feature type="domain" description="PilZ" evidence="4">
    <location>
        <begin position="119"/>
        <end position="216"/>
    </location>
</feature>
<keyword evidence="1" id="KW-0973">c-di-GMP</keyword>
<organism evidence="6 7">
    <name type="scientific">Shewanella japonica</name>
    <dbReference type="NCBI Taxonomy" id="93973"/>
    <lineage>
        <taxon>Bacteria</taxon>
        <taxon>Pseudomonadati</taxon>
        <taxon>Pseudomonadota</taxon>
        <taxon>Gammaproteobacteria</taxon>
        <taxon>Alteromonadales</taxon>
        <taxon>Shewanellaceae</taxon>
        <taxon>Shewanella</taxon>
    </lineage>
</organism>
<dbReference type="InterPro" id="IPR009875">
    <property type="entry name" value="PilZ_domain"/>
</dbReference>
<evidence type="ECO:0000256" key="2">
    <source>
        <dbReference type="ARBA" id="ARBA00022741"/>
    </source>
</evidence>
<name>A0ABN4YLA0_9GAMM</name>
<keyword evidence="2" id="KW-0547">Nucleotide-binding</keyword>
<evidence type="ECO:0008006" key="8">
    <source>
        <dbReference type="Google" id="ProtNLM"/>
    </source>
</evidence>
<keyword evidence="3" id="KW-0975">Bacterial flagellum</keyword>
<evidence type="ECO:0000259" key="4">
    <source>
        <dbReference type="Pfam" id="PF07238"/>
    </source>
</evidence>
<sequence>MTTKQINTKEGLSKEFKYLLAGTPVNIDIVTPAGKKGRFRTIFIGYLPEQFILIQFPDANKLGGYSQYITQGSQVTVRGLVEGHEASVIAFISTIKQTLSQPSRIMVLNFPDNMVIHNLRSTKRVLTDLTANIALGDNQWQVKITDVSLSGCHIEVSEGGKDELTEGEQIEIVIEATEQENLTIKARVCNVKLFENGVEFGCQFLGEQDNTIEKIVHTALLSEK</sequence>
<evidence type="ECO:0000259" key="5">
    <source>
        <dbReference type="Pfam" id="PF12945"/>
    </source>
</evidence>
<feature type="domain" description="Type III secretion system flagellar brake protein YcgR PilZN" evidence="5">
    <location>
        <begin position="22"/>
        <end position="111"/>
    </location>
</feature>
<dbReference type="Proteomes" id="UP000191820">
    <property type="component" value="Chromosome"/>
</dbReference>
<evidence type="ECO:0000256" key="3">
    <source>
        <dbReference type="ARBA" id="ARBA00023143"/>
    </source>
</evidence>
<proteinExistence type="predicted"/>
<dbReference type="Gene3D" id="2.30.110.10">
    <property type="entry name" value="Electron Transport, Fmn-binding Protein, Chain A"/>
    <property type="match status" value="1"/>
</dbReference>
<evidence type="ECO:0000313" key="6">
    <source>
        <dbReference type="EMBL" id="ARD21687.1"/>
    </source>
</evidence>
<accession>A0ABN4YLA0</accession>
<dbReference type="InterPro" id="IPR009926">
    <property type="entry name" value="T3SS_YcgR_PilZN"/>
</dbReference>
<dbReference type="SUPFAM" id="SSF141371">
    <property type="entry name" value="PilZ domain-like"/>
    <property type="match status" value="2"/>
</dbReference>
<gene>
    <name evidence="6" type="ORF">SJ2017_1363</name>
</gene>
<dbReference type="Pfam" id="PF07238">
    <property type="entry name" value="PilZ"/>
    <property type="match status" value="1"/>
</dbReference>
<dbReference type="InterPro" id="IPR012349">
    <property type="entry name" value="Split_barrel_FMN-bd"/>
</dbReference>